<organism evidence="1 2">
    <name type="scientific">Afipia carboxidovorans (strain ATCC 49405 / DSM 1227 / KCTC 32145 / OM5)</name>
    <name type="common">Oligotropha carboxidovorans</name>
    <dbReference type="NCBI Taxonomy" id="504832"/>
    <lineage>
        <taxon>Bacteria</taxon>
        <taxon>Pseudomonadati</taxon>
        <taxon>Pseudomonadota</taxon>
        <taxon>Alphaproteobacteria</taxon>
        <taxon>Hyphomicrobiales</taxon>
        <taxon>Nitrobacteraceae</taxon>
        <taxon>Afipia</taxon>
    </lineage>
</organism>
<gene>
    <name evidence="1" type="ordered locus">OCA5_pHCG300930</name>
</gene>
<reference evidence="1 2" key="1">
    <citation type="journal article" date="2003" name="Gene">
        <title>Complete nucleotide sequence of the circular megaplasmid pHCG3 of Oligotropha carboxidovorans: function in the chemolithoautotrophic utilization of CO, H(2) and CO(2).</title>
        <authorList>
            <person name="Fuhrmann S."/>
            <person name="Ferner M."/>
            <person name="Jeffke T."/>
            <person name="Henne A."/>
            <person name="Gottschalk G."/>
            <person name="Meyer O."/>
        </authorList>
    </citation>
    <scope>NUCLEOTIDE SEQUENCE [LARGE SCALE GENOMIC DNA]</scope>
    <source>
        <strain evidence="2">ATCC 49405 / DSM 1227 / KCTC 32145 / OM5</strain>
        <plasmid evidence="1">pHCG3</plasmid>
    </source>
</reference>
<dbReference type="OrthoDB" id="8304384at2"/>
<evidence type="ECO:0000313" key="1">
    <source>
        <dbReference type="EMBL" id="AEI08166.1"/>
    </source>
</evidence>
<dbReference type="EMBL" id="CP002827">
    <property type="protein sequence ID" value="AEI08166.1"/>
    <property type="molecule type" value="Genomic_DNA"/>
</dbReference>
<keyword evidence="1" id="KW-0614">Plasmid</keyword>
<sequence length="157" mass="17089">MSARSIFDHAPLGATIQFSDGTPRPPARFRNKLAAWESRNSRGRLTRKQNEKCVGNTVLPANFTLHEADHGGGGVVVLRVYRTFSVDSELTFRVIEQPAIGSVRVFSRAGESGELVYLACDREDAETWLKSHGYPDAVLDEVVGDDPATASSEGRAA</sequence>
<keyword evidence="2" id="KW-1185">Reference proteome</keyword>
<dbReference type="RefSeq" id="WP_013913789.1">
    <property type="nucleotide sequence ID" value="NC_015689.1"/>
</dbReference>
<dbReference type="PIRSF" id="PIRSF036055">
    <property type="entry name" value="UCP036055"/>
    <property type="match status" value="1"/>
</dbReference>
<reference evidence="1 2" key="2">
    <citation type="journal article" date="2011" name="J. Bacteriol.">
        <title>Complete genome sequences of the chemolithoautotrophic Oligotropha carboxidovorans strains OM4 and OM5.</title>
        <authorList>
            <person name="Volland S."/>
            <person name="Rachinger M."/>
            <person name="Strittmatter A."/>
            <person name="Daniel R."/>
            <person name="Gottschalk G."/>
            <person name="Meyer O."/>
        </authorList>
    </citation>
    <scope>NUCLEOTIDE SEQUENCE [LARGE SCALE GENOMIC DNA]</scope>
    <source>
        <strain evidence="2">ATCC 49405 / DSM 1227 / KCTC 32145 / OM5</strain>
    </source>
</reference>
<dbReference type="PATRIC" id="fig|504832.7.peg.3669"/>
<name>F8C156_AFIC5</name>
<dbReference type="InterPro" id="IPR017042">
    <property type="entry name" value="UCP036055"/>
</dbReference>
<accession>F8C156</accession>
<protein>
    <submittedName>
        <fullName evidence="1">Uncharacterized protein</fullName>
    </submittedName>
</protein>
<dbReference type="KEGG" id="ocg:OCA5_pHCG300930"/>
<dbReference type="HOGENOM" id="CLU_1674223_0_0_5"/>
<dbReference type="AlphaFoldDB" id="F8C156"/>
<evidence type="ECO:0000313" key="2">
    <source>
        <dbReference type="Proteomes" id="UP000007730"/>
    </source>
</evidence>
<dbReference type="Proteomes" id="UP000007730">
    <property type="component" value="Plasmid pHCG3"/>
</dbReference>
<geneLocation type="plasmid" evidence="1 2">
    <name>pHCG3</name>
</geneLocation>
<proteinExistence type="predicted"/>